<comment type="caution">
    <text evidence="1">The sequence shown here is derived from an EMBL/GenBank/DDBJ whole genome shotgun (WGS) entry which is preliminary data.</text>
</comment>
<evidence type="ECO:0000313" key="1">
    <source>
        <dbReference type="EMBL" id="MBF4763465.1"/>
    </source>
</evidence>
<keyword evidence="2" id="KW-1185">Reference proteome</keyword>
<name>A0A930VGE7_9ACTN</name>
<protein>
    <submittedName>
        <fullName evidence="1">Uncharacterized protein</fullName>
    </submittedName>
</protein>
<dbReference type="AlphaFoldDB" id="A0A930VGE7"/>
<gene>
    <name evidence="1" type="ORF">ISU07_10035</name>
</gene>
<accession>A0A930VGE7</accession>
<reference evidence="1" key="1">
    <citation type="submission" date="2020-11" db="EMBL/GenBank/DDBJ databases">
        <title>Nocardioides sp. nov., isolated from Soil of Cynanchum wilfordii Hemsley rhizosphere.</title>
        <authorList>
            <person name="Lee J.-S."/>
            <person name="Suh M.K."/>
            <person name="Kim J.-S."/>
        </authorList>
    </citation>
    <scope>NUCLEOTIDE SEQUENCE</scope>
    <source>
        <strain evidence="1">KCTC 19275</strain>
    </source>
</reference>
<organism evidence="1 2">
    <name type="scientific">Nocardioides islandensis</name>
    <dbReference type="NCBI Taxonomy" id="433663"/>
    <lineage>
        <taxon>Bacteria</taxon>
        <taxon>Bacillati</taxon>
        <taxon>Actinomycetota</taxon>
        <taxon>Actinomycetes</taxon>
        <taxon>Propionibacteriales</taxon>
        <taxon>Nocardioidaceae</taxon>
        <taxon>Nocardioides</taxon>
    </lineage>
</organism>
<sequence length="201" mass="22135">MFIQVIQGRCSDADRLKKQLDLWEQEIGPGADGWLGSTGGVTDDGTAVAVVRFESRDAADRNSARPEQDAWWRETEGCYDGEVGFRDYDDAITWLGGGSDDAGFVQVMRGKVSDADGFRAFSNQPMDGLKEMRPEIIGGTTAVADDGDFTQTIYFTSEAAAREGEKQEMPADVGEEFQKVMGDMSEITYLDLRDPWFSGRA</sequence>
<dbReference type="RefSeq" id="WP_194706637.1">
    <property type="nucleotide sequence ID" value="NZ_JADKPN010000004.1"/>
</dbReference>
<dbReference type="EMBL" id="JADKPN010000004">
    <property type="protein sequence ID" value="MBF4763465.1"/>
    <property type="molecule type" value="Genomic_DNA"/>
</dbReference>
<evidence type="ECO:0000313" key="2">
    <source>
        <dbReference type="Proteomes" id="UP000640489"/>
    </source>
</evidence>
<dbReference type="Proteomes" id="UP000640489">
    <property type="component" value="Unassembled WGS sequence"/>
</dbReference>
<proteinExistence type="predicted"/>